<dbReference type="Gene3D" id="3.80.10.10">
    <property type="entry name" value="Ribonuclease Inhibitor"/>
    <property type="match status" value="1"/>
</dbReference>
<protein>
    <submittedName>
        <fullName evidence="7">Protein kinase</fullName>
    </submittedName>
</protein>
<evidence type="ECO:0000259" key="6">
    <source>
        <dbReference type="PROSITE" id="PS50011"/>
    </source>
</evidence>
<organism evidence="7 8">
    <name type="scientific">Lentisphaera profundi</name>
    <dbReference type="NCBI Taxonomy" id="1658616"/>
    <lineage>
        <taxon>Bacteria</taxon>
        <taxon>Pseudomonadati</taxon>
        <taxon>Lentisphaerota</taxon>
        <taxon>Lentisphaeria</taxon>
        <taxon>Lentisphaerales</taxon>
        <taxon>Lentisphaeraceae</taxon>
        <taxon>Lentisphaera</taxon>
    </lineage>
</organism>
<dbReference type="SMART" id="SM00220">
    <property type="entry name" value="S_TKc"/>
    <property type="match status" value="1"/>
</dbReference>
<sequence length="673" mass="76293">MPRKEEQFNKNLASFFDEVSDLDATPLSDIILSNKERYYDFNFYCEGGLKKIYRCKDRKTGREVAMASLKDELSDARKESFFREARLSASLQHPNIVPVYDIGIKDDSPWFTMKFISGQSLDELIKQEPPLSQKLDIFIRICDAIAYAHSRGIIHLDLKPDNIRISEYGNVVVVDWGLGQIMASDCDEELLECYSFNSHDLDTMTVDGNIKGTPGYMAPEQTSLIKNKKAPHTDIFSLGCILYTLLTAKKPFTGSDLNDVIKKTAECTFDAPSKRRPELEIPAPLEAVCLKAMSANPTDRYQSVTELQKEILKYRDGFATAAENASLLKLLQLWFRRHKSLSIVSILALLLSMAAIIAVMNNLKLAEINALQLAEKLRIEKDYAIKINKESAPRFLARAEYAFRIFNFEDTANFADSAVELDPSLKDAWRLKGELHFIAQEFNSALEAFSKSNVNPALIQVCKKYSLIKNKDSDHLKLSQYLALFQDCIKEKLKAQVAGLMHKMAYSDLSIDDRINFCKGIISVHNKLMTIHFKYDKQTKTLDMSNNPEIITALAIQNFPCEIANLSYTSISNLICFRAQPLEELNISNTKVVELHSLDNNGLRKLNISHTSIPNLTRLHGSQIEELDISHTNVQNLTFVPEMPKLKRLTVHKGQFPESEISRLPKTINLTIK</sequence>
<evidence type="ECO:0000256" key="3">
    <source>
        <dbReference type="ARBA" id="ARBA00022777"/>
    </source>
</evidence>
<keyword evidence="4" id="KW-0067">ATP-binding</keyword>
<keyword evidence="1" id="KW-0808">Transferase</keyword>
<dbReference type="Gene3D" id="1.10.510.10">
    <property type="entry name" value="Transferase(Phosphotransferase) domain 1"/>
    <property type="match status" value="1"/>
</dbReference>
<keyword evidence="5" id="KW-0812">Transmembrane</keyword>
<evidence type="ECO:0000256" key="4">
    <source>
        <dbReference type="ARBA" id="ARBA00022840"/>
    </source>
</evidence>
<evidence type="ECO:0000256" key="2">
    <source>
        <dbReference type="ARBA" id="ARBA00022741"/>
    </source>
</evidence>
<dbReference type="InterPro" id="IPR032675">
    <property type="entry name" value="LRR_dom_sf"/>
</dbReference>
<dbReference type="SUPFAM" id="SSF52047">
    <property type="entry name" value="RNI-like"/>
    <property type="match status" value="1"/>
</dbReference>
<name>A0ABY7VTT3_9BACT</name>
<dbReference type="Pfam" id="PF00069">
    <property type="entry name" value="Pkinase"/>
    <property type="match status" value="1"/>
</dbReference>
<gene>
    <name evidence="7" type="ORF">PQO03_17320</name>
</gene>
<keyword evidence="5" id="KW-1133">Transmembrane helix</keyword>
<dbReference type="InterPro" id="IPR011990">
    <property type="entry name" value="TPR-like_helical_dom_sf"/>
</dbReference>
<feature type="domain" description="Protein kinase" evidence="6">
    <location>
        <begin position="38"/>
        <end position="312"/>
    </location>
</feature>
<dbReference type="PROSITE" id="PS50011">
    <property type="entry name" value="PROTEIN_KINASE_DOM"/>
    <property type="match status" value="1"/>
</dbReference>
<keyword evidence="5" id="KW-0472">Membrane</keyword>
<dbReference type="Proteomes" id="UP001214250">
    <property type="component" value="Chromosome 2"/>
</dbReference>
<evidence type="ECO:0000313" key="8">
    <source>
        <dbReference type="Proteomes" id="UP001214250"/>
    </source>
</evidence>
<dbReference type="Gene3D" id="1.25.40.10">
    <property type="entry name" value="Tetratricopeptide repeat domain"/>
    <property type="match status" value="1"/>
</dbReference>
<dbReference type="SUPFAM" id="SSF48452">
    <property type="entry name" value="TPR-like"/>
    <property type="match status" value="1"/>
</dbReference>
<feature type="transmembrane region" description="Helical" evidence="5">
    <location>
        <begin position="341"/>
        <end position="360"/>
    </location>
</feature>
<proteinExistence type="predicted"/>
<reference evidence="7 8" key="1">
    <citation type="submission" date="2023-02" db="EMBL/GenBank/DDBJ databases">
        <title>Genome sequence of Lentisphaera profundi SAORIC-696.</title>
        <authorList>
            <person name="Kim e."/>
            <person name="Cho J.-C."/>
            <person name="Choi A."/>
            <person name="Kang I."/>
        </authorList>
    </citation>
    <scope>NUCLEOTIDE SEQUENCE [LARGE SCALE GENOMIC DNA]</scope>
    <source>
        <strain evidence="7 8">SAORIC-696</strain>
    </source>
</reference>
<dbReference type="GO" id="GO:0016301">
    <property type="term" value="F:kinase activity"/>
    <property type="evidence" value="ECO:0007669"/>
    <property type="project" value="UniProtKB-KW"/>
</dbReference>
<dbReference type="EMBL" id="CP117812">
    <property type="protein sequence ID" value="WDE97590.1"/>
    <property type="molecule type" value="Genomic_DNA"/>
</dbReference>
<evidence type="ECO:0000256" key="5">
    <source>
        <dbReference type="SAM" id="Phobius"/>
    </source>
</evidence>
<dbReference type="InterPro" id="IPR000719">
    <property type="entry name" value="Prot_kinase_dom"/>
</dbReference>
<keyword evidence="8" id="KW-1185">Reference proteome</keyword>
<accession>A0ABY7VTT3</accession>
<dbReference type="PANTHER" id="PTHR43289:SF6">
    <property type="entry name" value="SERINE_THREONINE-PROTEIN KINASE NEKL-3"/>
    <property type="match status" value="1"/>
</dbReference>
<dbReference type="SUPFAM" id="SSF56112">
    <property type="entry name" value="Protein kinase-like (PK-like)"/>
    <property type="match status" value="1"/>
</dbReference>
<keyword evidence="3 7" id="KW-0418">Kinase</keyword>
<dbReference type="CDD" id="cd14014">
    <property type="entry name" value="STKc_PknB_like"/>
    <property type="match status" value="1"/>
</dbReference>
<dbReference type="PANTHER" id="PTHR43289">
    <property type="entry name" value="MITOGEN-ACTIVATED PROTEIN KINASE KINASE KINASE 20-RELATED"/>
    <property type="match status" value="1"/>
</dbReference>
<keyword evidence="2" id="KW-0547">Nucleotide-binding</keyword>
<dbReference type="RefSeq" id="WP_274152078.1">
    <property type="nucleotide sequence ID" value="NZ_CP117812.1"/>
</dbReference>
<evidence type="ECO:0000256" key="1">
    <source>
        <dbReference type="ARBA" id="ARBA00022679"/>
    </source>
</evidence>
<evidence type="ECO:0000313" key="7">
    <source>
        <dbReference type="EMBL" id="WDE97590.1"/>
    </source>
</evidence>
<dbReference type="InterPro" id="IPR011009">
    <property type="entry name" value="Kinase-like_dom_sf"/>
</dbReference>